<protein>
    <submittedName>
        <fullName evidence="3">Spore coat protein U-like protein</fullName>
    </submittedName>
</protein>
<dbReference type="Proteomes" id="UP000571554">
    <property type="component" value="Unassembled WGS sequence"/>
</dbReference>
<dbReference type="SMART" id="SM00972">
    <property type="entry name" value="SCPU"/>
    <property type="match status" value="1"/>
</dbReference>
<keyword evidence="4" id="KW-1185">Reference proteome</keyword>
<reference evidence="3 4" key="1">
    <citation type="submission" date="2020-08" db="EMBL/GenBank/DDBJ databases">
        <title>Above-ground endophytic microbial communities from plants in different locations in the United States.</title>
        <authorList>
            <person name="Frank C."/>
        </authorList>
    </citation>
    <scope>NUCLEOTIDE SEQUENCE [LARGE SCALE GENOMIC DNA]</scope>
    <source>
        <strain evidence="3 4">WP4_2_2</strain>
    </source>
</reference>
<evidence type="ECO:0000313" key="3">
    <source>
        <dbReference type="EMBL" id="MBB6100493.1"/>
    </source>
</evidence>
<accession>A0A7W9TS60</accession>
<evidence type="ECO:0000259" key="2">
    <source>
        <dbReference type="Pfam" id="PF05229"/>
    </source>
</evidence>
<dbReference type="EMBL" id="JACHBW010000001">
    <property type="protein sequence ID" value="MBB6100493.1"/>
    <property type="molecule type" value="Genomic_DNA"/>
</dbReference>
<feature type="domain" description="Spore coat protein U/FanG" evidence="2">
    <location>
        <begin position="33"/>
        <end position="166"/>
    </location>
</feature>
<keyword evidence="1" id="KW-0732">Signal</keyword>
<evidence type="ECO:0000256" key="1">
    <source>
        <dbReference type="SAM" id="SignalP"/>
    </source>
</evidence>
<sequence>MKKQIVKAVAMGVAVAGLVGASIPTVYAGSKSATFQVTLTVQADCSINTNPLNFGSTGVLSSNIDQQTNLNVTCSTGTPYAVALDAGTPTGSTVASRLLANAGATGTVKYNLYQDAARTQVWGQTAGTDTVAGTGTGTAQSIMVYGRVPAQNTPAPDTYQSTVTATVTF</sequence>
<dbReference type="PANTHER" id="PTHR37089">
    <property type="entry name" value="PROTEIN U-RELATED"/>
    <property type="match status" value="1"/>
</dbReference>
<keyword evidence="3" id="KW-0167">Capsid protein</keyword>
<evidence type="ECO:0000313" key="4">
    <source>
        <dbReference type="Proteomes" id="UP000571554"/>
    </source>
</evidence>
<feature type="chain" id="PRO_5030954202" evidence="1">
    <location>
        <begin position="29"/>
        <end position="169"/>
    </location>
</feature>
<dbReference type="AlphaFoldDB" id="A0A7W9TS60"/>
<dbReference type="Pfam" id="PF05229">
    <property type="entry name" value="SCPU"/>
    <property type="match status" value="1"/>
</dbReference>
<dbReference type="RefSeq" id="WP_183720527.1">
    <property type="nucleotide sequence ID" value="NZ_JACHBW010000001.1"/>
</dbReference>
<name>A0A7W9TS60_9BURK</name>
<dbReference type="InterPro" id="IPR053167">
    <property type="entry name" value="Spore_coat_component"/>
</dbReference>
<keyword evidence="3" id="KW-0946">Virion</keyword>
<comment type="caution">
    <text evidence="3">The sequence shown here is derived from an EMBL/GenBank/DDBJ whole genome shotgun (WGS) entry which is preliminary data.</text>
</comment>
<dbReference type="PANTHER" id="PTHR37089:SF4">
    <property type="entry name" value="EXPORTED PROTEIN"/>
    <property type="match status" value="1"/>
</dbReference>
<gene>
    <name evidence="3" type="ORF">F4827_000297</name>
</gene>
<organism evidence="3 4">
    <name type="scientific">Paraburkholderia bannensis</name>
    <dbReference type="NCBI Taxonomy" id="765414"/>
    <lineage>
        <taxon>Bacteria</taxon>
        <taxon>Pseudomonadati</taxon>
        <taxon>Pseudomonadota</taxon>
        <taxon>Betaproteobacteria</taxon>
        <taxon>Burkholderiales</taxon>
        <taxon>Burkholderiaceae</taxon>
        <taxon>Paraburkholderia</taxon>
    </lineage>
</organism>
<proteinExistence type="predicted"/>
<feature type="signal peptide" evidence="1">
    <location>
        <begin position="1"/>
        <end position="28"/>
    </location>
</feature>
<dbReference type="InterPro" id="IPR007893">
    <property type="entry name" value="Spore_coat_U/FanG"/>
</dbReference>